<dbReference type="GO" id="GO:0009244">
    <property type="term" value="P:lipopolysaccharide core region biosynthetic process"/>
    <property type="evidence" value="ECO:0007669"/>
    <property type="project" value="TreeGrafter"/>
</dbReference>
<keyword evidence="2 3" id="KW-0808">Transferase</keyword>
<dbReference type="RefSeq" id="WP_115896229.1">
    <property type="nucleotide sequence ID" value="NZ_QUNG01000001.1"/>
</dbReference>
<dbReference type="GO" id="GO:0008713">
    <property type="term" value="F:ADP-heptose-lipopolysaccharide heptosyltransferase activity"/>
    <property type="evidence" value="ECO:0007669"/>
    <property type="project" value="TreeGrafter"/>
</dbReference>
<comment type="caution">
    <text evidence="3">The sequence shown here is derived from an EMBL/GenBank/DDBJ whole genome shotgun (WGS) entry which is preliminary data.</text>
</comment>
<dbReference type="OrthoDB" id="8661261at2"/>
<dbReference type="SUPFAM" id="SSF53756">
    <property type="entry name" value="UDP-Glycosyltransferase/glycogen phosphorylase"/>
    <property type="match status" value="1"/>
</dbReference>
<evidence type="ECO:0000256" key="2">
    <source>
        <dbReference type="ARBA" id="ARBA00022679"/>
    </source>
</evidence>
<keyword evidence="4" id="KW-1185">Reference proteome</keyword>
<reference evidence="3 4" key="1">
    <citation type="submission" date="2018-08" db="EMBL/GenBank/DDBJ databases">
        <title>Genomic Encyclopedia of Type Strains, Phase III (KMG-III): the genomes of soil and plant-associated and newly described type strains.</title>
        <authorList>
            <person name="Whitman W."/>
        </authorList>
    </citation>
    <scope>NUCLEOTIDE SEQUENCE [LARGE SCALE GENOMIC DNA]</scope>
    <source>
        <strain evidence="3 4">CECT 7375</strain>
    </source>
</reference>
<dbReference type="PANTHER" id="PTHR30160">
    <property type="entry name" value="TETRAACYLDISACCHARIDE 4'-KINASE-RELATED"/>
    <property type="match status" value="1"/>
</dbReference>
<dbReference type="EMBL" id="QUNG01000001">
    <property type="protein sequence ID" value="REG87005.1"/>
    <property type="molecule type" value="Genomic_DNA"/>
</dbReference>
<protein>
    <submittedName>
        <fullName evidence="3">ADP-heptose:LPS heptosyltransferase</fullName>
    </submittedName>
</protein>
<evidence type="ECO:0000313" key="4">
    <source>
        <dbReference type="Proteomes" id="UP000256542"/>
    </source>
</evidence>
<dbReference type="GO" id="GO:0005829">
    <property type="term" value="C:cytosol"/>
    <property type="evidence" value="ECO:0007669"/>
    <property type="project" value="TreeGrafter"/>
</dbReference>
<keyword evidence="1" id="KW-0328">Glycosyltransferase</keyword>
<dbReference type="Gene3D" id="3.40.50.2000">
    <property type="entry name" value="Glycogen Phosphorylase B"/>
    <property type="match status" value="1"/>
</dbReference>
<organism evidence="3 4">
    <name type="scientific">Marinomonas pollencensis</name>
    <dbReference type="NCBI Taxonomy" id="491954"/>
    <lineage>
        <taxon>Bacteria</taxon>
        <taxon>Pseudomonadati</taxon>
        <taxon>Pseudomonadota</taxon>
        <taxon>Gammaproteobacteria</taxon>
        <taxon>Oceanospirillales</taxon>
        <taxon>Oceanospirillaceae</taxon>
        <taxon>Marinomonas</taxon>
    </lineage>
</organism>
<name>A0A3E0DW03_9GAMM</name>
<dbReference type="InterPro" id="IPR002201">
    <property type="entry name" value="Glyco_trans_9"/>
</dbReference>
<dbReference type="Proteomes" id="UP000256542">
    <property type="component" value="Unassembled WGS sequence"/>
</dbReference>
<dbReference type="AlphaFoldDB" id="A0A3E0DW03"/>
<dbReference type="InterPro" id="IPR051199">
    <property type="entry name" value="LPS_LOS_Heptosyltrfase"/>
</dbReference>
<proteinExistence type="predicted"/>
<sequence length="313" mass="35491">MTNIVLLRNRPHFGAQITAIPALRFFSQHCCNEEPLTLLSRHNVGWIFKQLPWVKDCHHSESYLAELKALNTSNNLLNLRPSNRFPVLLYKTIKNGQIFDFVNSDFAGLSSHQYGILDDEEYRALNYLKIFTKDEKELSKALAAPFFELAKTSDLSIDIDSINILVMPGSGGGEHKKWGLLNFLQTGKNIAQSFAKPCNLHVLLGPDEKQEIEHMNRLVNTDERLFVHTALPLKEITKLVSLCDLTIANDCGPSHIAQCMQKPYIGLFREPNPEWFLAHSKSIKVTPNNNQDVKTISVELITKHATHLLKHSD</sequence>
<accession>A0A3E0DW03</accession>
<evidence type="ECO:0000313" key="3">
    <source>
        <dbReference type="EMBL" id="REG87005.1"/>
    </source>
</evidence>
<dbReference type="PANTHER" id="PTHR30160:SF15">
    <property type="entry name" value="GLYCOSYLTRANSFERASE HI_0523-RELATED"/>
    <property type="match status" value="1"/>
</dbReference>
<dbReference type="Pfam" id="PF01075">
    <property type="entry name" value="Glyco_transf_9"/>
    <property type="match status" value="1"/>
</dbReference>
<gene>
    <name evidence="3" type="ORF">DFP81_101576</name>
</gene>
<evidence type="ECO:0000256" key="1">
    <source>
        <dbReference type="ARBA" id="ARBA00022676"/>
    </source>
</evidence>